<evidence type="ECO:0000256" key="2">
    <source>
        <dbReference type="SAM" id="Phobius"/>
    </source>
</evidence>
<reference evidence="3 4" key="1">
    <citation type="submission" date="2019-02" db="EMBL/GenBank/DDBJ databases">
        <title>Deep-cultivation of Planctomycetes and their phenomic and genomic characterization uncovers novel biology.</title>
        <authorList>
            <person name="Wiegand S."/>
            <person name="Jogler M."/>
            <person name="Boedeker C."/>
            <person name="Pinto D."/>
            <person name="Vollmers J."/>
            <person name="Rivas-Marin E."/>
            <person name="Kohn T."/>
            <person name="Peeters S.H."/>
            <person name="Heuer A."/>
            <person name="Rast P."/>
            <person name="Oberbeckmann S."/>
            <person name="Bunk B."/>
            <person name="Jeske O."/>
            <person name="Meyerdierks A."/>
            <person name="Storesund J.E."/>
            <person name="Kallscheuer N."/>
            <person name="Luecker S."/>
            <person name="Lage O.M."/>
            <person name="Pohl T."/>
            <person name="Merkel B.J."/>
            <person name="Hornburger P."/>
            <person name="Mueller R.-W."/>
            <person name="Bruemmer F."/>
            <person name="Labrenz M."/>
            <person name="Spormann A.M."/>
            <person name="Op den Camp H."/>
            <person name="Overmann J."/>
            <person name="Amann R."/>
            <person name="Jetten M.S.M."/>
            <person name="Mascher T."/>
            <person name="Medema M.H."/>
            <person name="Devos D.P."/>
            <person name="Kaster A.-K."/>
            <person name="Ovreas L."/>
            <person name="Rohde M."/>
            <person name="Galperin M.Y."/>
            <person name="Jogler C."/>
        </authorList>
    </citation>
    <scope>NUCLEOTIDE SEQUENCE [LARGE SCALE GENOMIC DNA]</scope>
    <source>
        <strain evidence="3 4">Pan241w</strain>
    </source>
</reference>
<evidence type="ECO:0000313" key="3">
    <source>
        <dbReference type="EMBL" id="QDT45799.1"/>
    </source>
</evidence>
<dbReference type="KEGG" id="gaz:Pan241w_59270"/>
<feature type="region of interest" description="Disordered" evidence="1">
    <location>
        <begin position="1"/>
        <end position="21"/>
    </location>
</feature>
<dbReference type="RefSeq" id="WP_198000210.1">
    <property type="nucleotide sequence ID" value="NZ_CP036269.1"/>
</dbReference>
<dbReference type="AlphaFoldDB" id="A0A517RPJ8"/>
<name>A0A517RPJ8_9PLAN</name>
<dbReference type="EMBL" id="CP036269">
    <property type="protein sequence ID" value="QDT45799.1"/>
    <property type="molecule type" value="Genomic_DNA"/>
</dbReference>
<dbReference type="Proteomes" id="UP000317171">
    <property type="component" value="Chromosome"/>
</dbReference>
<gene>
    <name evidence="3" type="ORF">Pan241w_59270</name>
</gene>
<sequence length="54" mass="5683">MSTRSSKSKGKAAAGESGGPNVYVGLLFVSLTALIFGIAFLVMELRSYNWELGG</sequence>
<evidence type="ECO:0000256" key="1">
    <source>
        <dbReference type="SAM" id="MobiDB-lite"/>
    </source>
</evidence>
<proteinExistence type="predicted"/>
<evidence type="ECO:0000313" key="4">
    <source>
        <dbReference type="Proteomes" id="UP000317171"/>
    </source>
</evidence>
<keyword evidence="2" id="KW-0472">Membrane</keyword>
<keyword evidence="2" id="KW-1133">Transmembrane helix</keyword>
<accession>A0A517RPJ8</accession>
<feature type="transmembrane region" description="Helical" evidence="2">
    <location>
        <begin position="21"/>
        <end position="43"/>
    </location>
</feature>
<protein>
    <submittedName>
        <fullName evidence="3">Uncharacterized protein</fullName>
    </submittedName>
</protein>
<keyword evidence="2" id="KW-0812">Transmembrane</keyword>
<organism evidence="3 4">
    <name type="scientific">Gimesia alba</name>
    <dbReference type="NCBI Taxonomy" id="2527973"/>
    <lineage>
        <taxon>Bacteria</taxon>
        <taxon>Pseudomonadati</taxon>
        <taxon>Planctomycetota</taxon>
        <taxon>Planctomycetia</taxon>
        <taxon>Planctomycetales</taxon>
        <taxon>Planctomycetaceae</taxon>
        <taxon>Gimesia</taxon>
    </lineage>
</organism>
<feature type="compositionally biased region" description="Basic residues" evidence="1">
    <location>
        <begin position="1"/>
        <end position="10"/>
    </location>
</feature>
<keyword evidence="4" id="KW-1185">Reference proteome</keyword>